<gene>
    <name evidence="3" type="ORF">MNBD_ALPHA03-1000</name>
</gene>
<reference evidence="3" key="1">
    <citation type="submission" date="2018-06" db="EMBL/GenBank/DDBJ databases">
        <authorList>
            <person name="Zhirakovskaya E."/>
        </authorList>
    </citation>
    <scope>NUCLEOTIDE SEQUENCE</scope>
</reference>
<proteinExistence type="predicted"/>
<dbReference type="InterPro" id="IPR028081">
    <property type="entry name" value="Leu-bd"/>
</dbReference>
<evidence type="ECO:0000313" key="3">
    <source>
        <dbReference type="EMBL" id="VAX03825.1"/>
    </source>
</evidence>
<dbReference type="Pfam" id="PF13458">
    <property type="entry name" value="Peripla_BP_6"/>
    <property type="match status" value="1"/>
</dbReference>
<protein>
    <submittedName>
        <fullName evidence="3">Branched-chain amino acid ABC transporter, amino acid-binding protein (TC 3.A.1.4.1)</fullName>
    </submittedName>
</protein>
<keyword evidence="1" id="KW-0732">Signal</keyword>
<name>A0A3B1BBY9_9ZZZZ</name>
<dbReference type="InterPro" id="IPR028082">
    <property type="entry name" value="Peripla_BP_I"/>
</dbReference>
<evidence type="ECO:0000259" key="2">
    <source>
        <dbReference type="Pfam" id="PF13458"/>
    </source>
</evidence>
<dbReference type="CDD" id="cd06343">
    <property type="entry name" value="PBP1_ABC_ligand_binding-like"/>
    <property type="match status" value="1"/>
</dbReference>
<dbReference type="SUPFAM" id="SSF53822">
    <property type="entry name" value="Periplasmic binding protein-like I"/>
    <property type="match status" value="1"/>
</dbReference>
<accession>A0A3B1BBY9</accession>
<feature type="non-terminal residue" evidence="3">
    <location>
        <position position="282"/>
    </location>
</feature>
<evidence type="ECO:0000256" key="1">
    <source>
        <dbReference type="ARBA" id="ARBA00022729"/>
    </source>
</evidence>
<dbReference type="Gene3D" id="3.40.50.2300">
    <property type="match status" value="2"/>
</dbReference>
<dbReference type="PANTHER" id="PTHR47235:SF1">
    <property type="entry name" value="BLR6548 PROTEIN"/>
    <property type="match status" value="1"/>
</dbReference>
<dbReference type="PANTHER" id="PTHR47235">
    <property type="entry name" value="BLR6548 PROTEIN"/>
    <property type="match status" value="1"/>
</dbReference>
<dbReference type="EMBL" id="UOFW01000063">
    <property type="protein sequence ID" value="VAX03825.1"/>
    <property type="molecule type" value="Genomic_DNA"/>
</dbReference>
<organism evidence="3">
    <name type="scientific">hydrothermal vent metagenome</name>
    <dbReference type="NCBI Taxonomy" id="652676"/>
    <lineage>
        <taxon>unclassified sequences</taxon>
        <taxon>metagenomes</taxon>
        <taxon>ecological metagenomes</taxon>
    </lineage>
</organism>
<sequence length="282" mass="29473">MNKFLKSTGAALALSTVLAVSPVLANSSQGVSDTEIVLGGHHDLSGPFAAFSVPAVKAINHYFAEINAKGGVHGRMLKYVAEDHGYNVSKVGPAVNKLVNKDKIFAMFMALGTPHNLAAFKIADPKGIPNIMPLSASDSMLNEPYKIHFAGLSSYTDAVKEGVIYLAKEKGATVICSMYLPTDFGKDVQSGAKQGAEAAGLKYGGETTHKPDEGDFVGSLSKLKAEGCNVVATALGIRQTLTVLGTAKKMGLTDMKFLGSSAAFHTVVAKAGEGKIADGYYV</sequence>
<feature type="domain" description="Leucine-binding protein" evidence="2">
    <location>
        <begin position="36"/>
        <end position="281"/>
    </location>
</feature>
<dbReference type="AlphaFoldDB" id="A0A3B1BBY9"/>